<dbReference type="Proteomes" id="UP000178121">
    <property type="component" value="Unassembled WGS sequence"/>
</dbReference>
<dbReference type="InterPro" id="IPR013185">
    <property type="entry name" value="Transl_elong_KOW-like"/>
</dbReference>
<evidence type="ECO:0000313" key="3">
    <source>
        <dbReference type="EMBL" id="OHA20491.1"/>
    </source>
</evidence>
<dbReference type="CDD" id="cd05794">
    <property type="entry name" value="S1_EF-P_repeat_2"/>
    <property type="match status" value="1"/>
</dbReference>
<dbReference type="Gene3D" id="2.40.50.140">
    <property type="entry name" value="Nucleic acid-binding proteins"/>
    <property type="match status" value="2"/>
</dbReference>
<dbReference type="InterPro" id="IPR012340">
    <property type="entry name" value="NA-bd_OB-fold"/>
</dbReference>
<accession>A0A1G2MBV0</accession>
<proteinExistence type="inferred from homology"/>
<organism evidence="3 4">
    <name type="scientific">Candidatus Taylorbacteria bacterium RIFCSPHIGHO2_01_FULL_51_15</name>
    <dbReference type="NCBI Taxonomy" id="1802304"/>
    <lineage>
        <taxon>Bacteria</taxon>
        <taxon>Candidatus Tayloriibacteriota</taxon>
    </lineage>
</organism>
<dbReference type="EMBL" id="MHRI01000029">
    <property type="protein sequence ID" value="OHA20491.1"/>
    <property type="molecule type" value="Genomic_DNA"/>
</dbReference>
<dbReference type="Pfam" id="PF09285">
    <property type="entry name" value="Elong-fact-P_C"/>
    <property type="match status" value="1"/>
</dbReference>
<dbReference type="SUPFAM" id="SSF50249">
    <property type="entry name" value="Nucleic acid-binding proteins"/>
    <property type="match status" value="1"/>
</dbReference>
<dbReference type="InterPro" id="IPR008991">
    <property type="entry name" value="Translation_prot_SH3-like_sf"/>
</dbReference>
<dbReference type="InterPro" id="IPR015365">
    <property type="entry name" value="Elong-fact-P_C"/>
</dbReference>
<dbReference type="GO" id="GO:0043043">
    <property type="term" value="P:peptide biosynthetic process"/>
    <property type="evidence" value="ECO:0007669"/>
    <property type="project" value="InterPro"/>
</dbReference>
<dbReference type="InterPro" id="IPR020599">
    <property type="entry name" value="Transl_elong_fac_P/YeiP"/>
</dbReference>
<protein>
    <recommendedName>
        <fullName evidence="2">Elongation factor P C-terminal domain-containing protein</fullName>
    </recommendedName>
</protein>
<dbReference type="FunFam" id="2.40.50.140:FF:000004">
    <property type="entry name" value="Elongation factor P"/>
    <property type="match status" value="1"/>
</dbReference>
<dbReference type="PANTHER" id="PTHR30053">
    <property type="entry name" value="ELONGATION FACTOR P"/>
    <property type="match status" value="1"/>
</dbReference>
<dbReference type="SMART" id="SM00841">
    <property type="entry name" value="Elong-fact-P_C"/>
    <property type="match status" value="1"/>
</dbReference>
<dbReference type="Gene3D" id="2.30.30.30">
    <property type="match status" value="1"/>
</dbReference>
<dbReference type="PANTHER" id="PTHR30053:SF12">
    <property type="entry name" value="ELONGATION FACTOR P (EF-P) FAMILY PROTEIN"/>
    <property type="match status" value="1"/>
</dbReference>
<gene>
    <name evidence="3" type="ORF">A2849_00650</name>
</gene>
<dbReference type="PIRSF" id="PIRSF005901">
    <property type="entry name" value="EF-P"/>
    <property type="match status" value="1"/>
</dbReference>
<dbReference type="GO" id="GO:0005829">
    <property type="term" value="C:cytosol"/>
    <property type="evidence" value="ECO:0007669"/>
    <property type="project" value="UniProtKB-ARBA"/>
</dbReference>
<comment type="caution">
    <text evidence="3">The sequence shown here is derived from an EMBL/GenBank/DDBJ whole genome shotgun (WGS) entry which is preliminary data.</text>
</comment>
<dbReference type="SUPFAM" id="SSF50104">
    <property type="entry name" value="Translation proteins SH3-like domain"/>
    <property type="match status" value="1"/>
</dbReference>
<evidence type="ECO:0000259" key="2">
    <source>
        <dbReference type="SMART" id="SM00841"/>
    </source>
</evidence>
<comment type="similarity">
    <text evidence="1">Belongs to the elongation factor P family.</text>
</comment>
<reference evidence="3 4" key="1">
    <citation type="journal article" date="2016" name="Nat. Commun.">
        <title>Thousands of microbial genomes shed light on interconnected biogeochemical processes in an aquifer system.</title>
        <authorList>
            <person name="Anantharaman K."/>
            <person name="Brown C.T."/>
            <person name="Hug L.A."/>
            <person name="Sharon I."/>
            <person name="Castelle C.J."/>
            <person name="Probst A.J."/>
            <person name="Thomas B.C."/>
            <person name="Singh A."/>
            <person name="Wilkins M.J."/>
            <person name="Karaoz U."/>
            <person name="Brodie E.L."/>
            <person name="Williams K.H."/>
            <person name="Hubbard S.S."/>
            <person name="Banfield J.F."/>
        </authorList>
    </citation>
    <scope>NUCLEOTIDE SEQUENCE [LARGE SCALE GENOMIC DNA]</scope>
</reference>
<sequence length="194" mass="21783">MLSYNEILPKKYIVYERAPFEVLDARIFRMQQRKPVNQTKLKNLFTGKVTEITFHQADKVDEASINTREVKYLYTNKGQHWFSEAGDPSKRFSLTEELVGPGGRFLKPNSLIEILTWKEDEESEGEGKMIGIKLPIKVDLKVTEAPPAVKGDTAKGGAKVITLETGATVSAPMFIAEGDMVRINTDTGEYVERA</sequence>
<evidence type="ECO:0000313" key="4">
    <source>
        <dbReference type="Proteomes" id="UP000178121"/>
    </source>
</evidence>
<dbReference type="GO" id="GO:0003746">
    <property type="term" value="F:translation elongation factor activity"/>
    <property type="evidence" value="ECO:0007669"/>
    <property type="project" value="TreeGrafter"/>
</dbReference>
<dbReference type="Pfam" id="PF08207">
    <property type="entry name" value="EFP_N"/>
    <property type="match status" value="1"/>
</dbReference>
<dbReference type="InterPro" id="IPR014722">
    <property type="entry name" value="Rib_uL2_dom2"/>
</dbReference>
<feature type="domain" description="Elongation factor P C-terminal" evidence="2">
    <location>
        <begin position="138"/>
        <end position="193"/>
    </location>
</feature>
<evidence type="ECO:0000256" key="1">
    <source>
        <dbReference type="ARBA" id="ARBA00009479"/>
    </source>
</evidence>
<dbReference type="AlphaFoldDB" id="A0A1G2MBV0"/>
<name>A0A1G2MBV0_9BACT</name>